<comment type="caution">
    <text evidence="13">The sequence shown here is derived from an EMBL/GenBank/DDBJ whole genome shotgun (WGS) entry which is preliminary data.</text>
</comment>
<dbReference type="InterPro" id="IPR022418">
    <property type="entry name" value="Porphobilinogen_deaminase_C"/>
</dbReference>
<dbReference type="EMBL" id="PQFF01000240">
    <property type="protein sequence ID" value="RHZ71098.1"/>
    <property type="molecule type" value="Genomic_DNA"/>
</dbReference>
<name>A0A397I9Z5_9GLOM</name>
<dbReference type="InterPro" id="IPR000860">
    <property type="entry name" value="HemC"/>
</dbReference>
<dbReference type="GO" id="GO:0004418">
    <property type="term" value="F:hydroxymethylbilane synthase activity"/>
    <property type="evidence" value="ECO:0007669"/>
    <property type="project" value="UniProtKB-EC"/>
</dbReference>
<evidence type="ECO:0000259" key="11">
    <source>
        <dbReference type="Pfam" id="PF01379"/>
    </source>
</evidence>
<evidence type="ECO:0000256" key="5">
    <source>
        <dbReference type="ARBA" id="ARBA00012655"/>
    </source>
</evidence>
<dbReference type="PANTHER" id="PTHR11557:SF0">
    <property type="entry name" value="PORPHOBILINOGEN DEAMINASE"/>
    <property type="match status" value="1"/>
</dbReference>
<dbReference type="InterPro" id="IPR022419">
    <property type="entry name" value="Porphobilin_deaminase_cofac_BS"/>
</dbReference>
<proteinExistence type="inferred from homology"/>
<dbReference type="Gene3D" id="3.40.190.10">
    <property type="entry name" value="Periplasmic binding protein-like II"/>
    <property type="match status" value="2"/>
</dbReference>
<protein>
    <recommendedName>
        <fullName evidence="5">hydroxymethylbilane synthase</fullName>
        <ecNumber evidence="5">2.5.1.61</ecNumber>
    </recommendedName>
    <alternativeName>
        <fullName evidence="10">Hydroxymethylbilane synthase</fullName>
    </alternativeName>
    <alternativeName>
        <fullName evidence="9">Pre-uroporphyrinogen synthase</fullName>
    </alternativeName>
</protein>
<comment type="cofactor">
    <cofactor evidence="1">
        <name>dipyrromethane</name>
        <dbReference type="ChEBI" id="CHEBI:60342"/>
    </cofactor>
</comment>
<dbReference type="GO" id="GO:0005737">
    <property type="term" value="C:cytoplasm"/>
    <property type="evidence" value="ECO:0007669"/>
    <property type="project" value="TreeGrafter"/>
</dbReference>
<dbReference type="CDD" id="cd13645">
    <property type="entry name" value="PBP2_HuPBGD_like"/>
    <property type="match status" value="1"/>
</dbReference>
<evidence type="ECO:0000256" key="9">
    <source>
        <dbReference type="ARBA" id="ARBA00030685"/>
    </source>
</evidence>
<evidence type="ECO:0000256" key="4">
    <source>
        <dbReference type="ARBA" id="ARBA00005638"/>
    </source>
</evidence>
<evidence type="ECO:0000259" key="12">
    <source>
        <dbReference type="Pfam" id="PF03900"/>
    </source>
</evidence>
<accession>A0A397I9Z5</accession>
<keyword evidence="7" id="KW-0350">Heme biosynthesis</keyword>
<keyword evidence="8" id="KW-0627">Porphyrin biosynthesis</keyword>
<evidence type="ECO:0000256" key="2">
    <source>
        <dbReference type="ARBA" id="ARBA00002869"/>
    </source>
</evidence>
<evidence type="ECO:0000256" key="8">
    <source>
        <dbReference type="ARBA" id="ARBA00023244"/>
    </source>
</evidence>
<evidence type="ECO:0000256" key="10">
    <source>
        <dbReference type="ARBA" id="ARBA00033064"/>
    </source>
</evidence>
<dbReference type="AlphaFoldDB" id="A0A397I9Z5"/>
<dbReference type="PROSITE" id="PS00533">
    <property type="entry name" value="PORPHOBILINOGEN_DEAM"/>
    <property type="match status" value="1"/>
</dbReference>
<evidence type="ECO:0000256" key="3">
    <source>
        <dbReference type="ARBA" id="ARBA00004735"/>
    </source>
</evidence>
<reference evidence="13 14" key="1">
    <citation type="submission" date="2018-08" db="EMBL/GenBank/DDBJ databases">
        <title>Genome and evolution of the arbuscular mycorrhizal fungus Diversispora epigaea (formerly Glomus versiforme) and its bacterial endosymbionts.</title>
        <authorList>
            <person name="Sun X."/>
            <person name="Fei Z."/>
            <person name="Harrison M."/>
        </authorList>
    </citation>
    <scope>NUCLEOTIDE SEQUENCE [LARGE SCALE GENOMIC DNA]</scope>
    <source>
        <strain evidence="13 14">IT104</strain>
    </source>
</reference>
<dbReference type="SUPFAM" id="SSF54782">
    <property type="entry name" value="Porphobilinogen deaminase (hydroxymethylbilane synthase), C-terminal domain"/>
    <property type="match status" value="1"/>
</dbReference>
<dbReference type="EC" id="2.5.1.61" evidence="5"/>
<gene>
    <name evidence="13" type="ORF">Glove_262g29</name>
</gene>
<organism evidence="13 14">
    <name type="scientific">Diversispora epigaea</name>
    <dbReference type="NCBI Taxonomy" id="1348612"/>
    <lineage>
        <taxon>Eukaryota</taxon>
        <taxon>Fungi</taxon>
        <taxon>Fungi incertae sedis</taxon>
        <taxon>Mucoromycota</taxon>
        <taxon>Glomeromycotina</taxon>
        <taxon>Glomeromycetes</taxon>
        <taxon>Diversisporales</taxon>
        <taxon>Diversisporaceae</taxon>
        <taxon>Diversispora</taxon>
    </lineage>
</organism>
<dbReference type="HAMAP" id="MF_00260">
    <property type="entry name" value="Porphobil_deam"/>
    <property type="match status" value="1"/>
</dbReference>
<comment type="function">
    <text evidence="2">Tetrapolymerization of the monopyrrole PBG into the hydroxymethylbilane pre-uroporphyrinogen in several discrete steps.</text>
</comment>
<evidence type="ECO:0000313" key="13">
    <source>
        <dbReference type="EMBL" id="RHZ71098.1"/>
    </source>
</evidence>
<dbReference type="SUPFAM" id="SSF53850">
    <property type="entry name" value="Periplasmic binding protein-like II"/>
    <property type="match status" value="1"/>
</dbReference>
<feature type="domain" description="Porphobilinogen deaminase N-terminal" evidence="11">
    <location>
        <begin position="8"/>
        <end position="219"/>
    </location>
</feature>
<dbReference type="PRINTS" id="PR00151">
    <property type="entry name" value="PORPHBDMNASE"/>
</dbReference>
<dbReference type="InterPro" id="IPR022417">
    <property type="entry name" value="Porphobilin_deaminase_N"/>
</dbReference>
<dbReference type="GO" id="GO:0006782">
    <property type="term" value="P:protoporphyrinogen IX biosynthetic process"/>
    <property type="evidence" value="ECO:0007669"/>
    <property type="project" value="UniProtKB-UniPathway"/>
</dbReference>
<keyword evidence="14" id="KW-1185">Reference proteome</keyword>
<dbReference type="STRING" id="1348612.A0A397I9Z5"/>
<sequence length="335" mass="36853">MSTRKTFTIGSRESELALIQTTHVQNVLQLAYPDFEFPIKSMTTKGDQILNVPLYQIGEKSLFTKELETALQNNQVDLVVHSLKDLPTTLPDGMTIGAILKRENPYDAVVIKQDLNIKSLKELPKGSIIGTSSVRRTAQLKRAFPDLIFQNVRGNLNTRLRKLDDPNEPYSALILAVAGLIRLNKDDRISEILPSSIILHAVGQGALAVECRTNDEEVIKLLSVLEDEDTKLCCTAERSLLRILEGGCSVPIGANTEFIKSKNGKRELKLIGVVAKLDGSEIIKAEALKNVDIVDDNDSDKVDAANELGKEVARILMKKGAGNILQELKNKSTNS</sequence>
<evidence type="ECO:0000256" key="7">
    <source>
        <dbReference type="ARBA" id="ARBA00023133"/>
    </source>
</evidence>
<dbReference type="PANTHER" id="PTHR11557">
    <property type="entry name" value="PORPHOBILINOGEN DEAMINASE"/>
    <property type="match status" value="1"/>
</dbReference>
<dbReference type="Pfam" id="PF03900">
    <property type="entry name" value="Porphobil_deamC"/>
    <property type="match status" value="1"/>
</dbReference>
<comment type="pathway">
    <text evidence="3">Porphyrin-containing compound metabolism; protoporphyrin-IX biosynthesis; coproporphyrinogen-III from 5-aminolevulinate: step 2/4.</text>
</comment>
<comment type="similarity">
    <text evidence="4">Belongs to the HMBS family.</text>
</comment>
<dbReference type="FunFam" id="3.40.190.10:FF:000004">
    <property type="entry name" value="Porphobilinogen deaminase"/>
    <property type="match status" value="1"/>
</dbReference>
<dbReference type="NCBIfam" id="TIGR00212">
    <property type="entry name" value="hemC"/>
    <property type="match status" value="1"/>
</dbReference>
<dbReference type="InterPro" id="IPR036803">
    <property type="entry name" value="Porphobilinogen_deaminase_C_sf"/>
</dbReference>
<evidence type="ECO:0000256" key="6">
    <source>
        <dbReference type="ARBA" id="ARBA00022679"/>
    </source>
</evidence>
<evidence type="ECO:0000313" key="14">
    <source>
        <dbReference type="Proteomes" id="UP000266861"/>
    </source>
</evidence>
<dbReference type="Gene3D" id="3.30.160.40">
    <property type="entry name" value="Porphobilinogen deaminase, C-terminal domain"/>
    <property type="match status" value="1"/>
</dbReference>
<keyword evidence="6" id="KW-0808">Transferase</keyword>
<dbReference type="Proteomes" id="UP000266861">
    <property type="component" value="Unassembled WGS sequence"/>
</dbReference>
<dbReference type="OrthoDB" id="564646at2759"/>
<evidence type="ECO:0000256" key="1">
    <source>
        <dbReference type="ARBA" id="ARBA00001916"/>
    </source>
</evidence>
<dbReference type="Pfam" id="PF01379">
    <property type="entry name" value="Porphobil_deam"/>
    <property type="match status" value="1"/>
</dbReference>
<feature type="domain" description="Porphobilinogen deaminase C-terminal" evidence="12">
    <location>
        <begin position="232"/>
        <end position="316"/>
    </location>
</feature>
<dbReference type="UniPathway" id="UPA00251">
    <property type="reaction ID" value="UER00319"/>
</dbReference>
<dbReference type="FunFam" id="3.40.190.10:FF:000005">
    <property type="entry name" value="Porphobilinogen deaminase"/>
    <property type="match status" value="1"/>
</dbReference>
<dbReference type="PIRSF" id="PIRSF001438">
    <property type="entry name" value="4pyrrol_synth_OHMeBilane_synth"/>
    <property type="match status" value="1"/>
</dbReference>